<evidence type="ECO:0000313" key="2">
    <source>
        <dbReference type="EMBL" id="WCE69990.1"/>
    </source>
</evidence>
<gene>
    <name evidence="2" type="ORF">PL336_14510</name>
</gene>
<sequence length="277" mass="30560">MTYDAVGPAPLDYLPCRYGTSKLMFRGPRRRLEAPYIAFLGGTETYGKFIEEPFPARVEAEIGKTCVNFGFPNAGIDAFAHDPFVAQAASQADVTVVQVMGAQNMTNRFYSVHRRRNDRFVGASALLLTIYREVDFSQFHFNRHMLTHLMQVSPERFEAVRAELQQAWMARMRLMLGQIQGRTLLLWLADRPPVATAAQPVRELGHDPLFVTREMLDAVAQHATAKIEVVSPKDPSGAPTAGMVVSEFEAQAASEMLGPMAHASAAAALTDALQSMS</sequence>
<dbReference type="Pfam" id="PF20078">
    <property type="entry name" value="DUF6473"/>
    <property type="match status" value="1"/>
</dbReference>
<dbReference type="Proteomes" id="UP001210770">
    <property type="component" value="Chromosome"/>
</dbReference>
<feature type="domain" description="DUF6473" evidence="1">
    <location>
        <begin position="1"/>
        <end position="276"/>
    </location>
</feature>
<reference evidence="2" key="1">
    <citation type="submission" date="2023-01" db="EMBL/GenBank/DDBJ databases">
        <title>Comparative genomic analysis of cold water coral derived Sulfitobacter faviae: insights into their metabolism and habitat adaptation.</title>
        <authorList>
            <person name="Guo Y."/>
            <person name="Lin S."/>
            <person name="Huang Z."/>
            <person name="Tang K."/>
            <person name="Wang X."/>
        </authorList>
    </citation>
    <scope>NUCLEOTIDE SEQUENCE</scope>
    <source>
        <strain evidence="2">SCSIO W_1865</strain>
    </source>
</reference>
<dbReference type="RefSeq" id="WP_271688321.1">
    <property type="nucleotide sequence ID" value="NZ_CP116423.1"/>
</dbReference>
<organism evidence="2 3">
    <name type="scientific">Sulfitobacter faviae</name>
    <dbReference type="NCBI Taxonomy" id="1775881"/>
    <lineage>
        <taxon>Bacteria</taxon>
        <taxon>Pseudomonadati</taxon>
        <taxon>Pseudomonadota</taxon>
        <taxon>Alphaproteobacteria</taxon>
        <taxon>Rhodobacterales</taxon>
        <taxon>Roseobacteraceae</taxon>
        <taxon>Sulfitobacter</taxon>
    </lineage>
</organism>
<evidence type="ECO:0000313" key="3">
    <source>
        <dbReference type="Proteomes" id="UP001210770"/>
    </source>
</evidence>
<proteinExistence type="predicted"/>
<dbReference type="AlphaFoldDB" id="A0AAX3LN52"/>
<accession>A0AAX3LN52</accession>
<evidence type="ECO:0000259" key="1">
    <source>
        <dbReference type="Pfam" id="PF20078"/>
    </source>
</evidence>
<dbReference type="EMBL" id="CP116423">
    <property type="protein sequence ID" value="WCE69990.1"/>
    <property type="molecule type" value="Genomic_DNA"/>
</dbReference>
<protein>
    <submittedName>
        <fullName evidence="2">DUF6473 family protein</fullName>
    </submittedName>
</protein>
<name>A0AAX3LN52_9RHOB</name>
<dbReference type="InterPro" id="IPR045524">
    <property type="entry name" value="DUF6473"/>
</dbReference>